<name>A2FUY6_TRIV3</name>
<dbReference type="InterPro" id="IPR002110">
    <property type="entry name" value="Ankyrin_rpt"/>
</dbReference>
<dbReference type="VEuPathDB" id="TrichDB:TVAG_251210"/>
<dbReference type="SMR" id="A2FUY6"/>
<dbReference type="KEGG" id="tva:4748970"/>
<sequence length="772" mass="87689">MDFITSTYSFTHTFRRLNDGPFSQEDSNAIYRCIVEDNADELASIVSNYQNASIPLRTPTDYKYPAIISSSPYAIHIAAFMGAENCYDCLINMNVDEEVCDSCGRNVRHFAAAGGKMSILRKFSNFQVTKEPTPLRRYPYSYELDPMIYAIAFGNLDCIKYMWSKGIDFSSENSPYIHAACASGSIEIVKFIYDQCPNFFQIVVQFINDKNGLMYAASSGSVDIVKFLINLDVNLNEIASNGYTAIVIAARVGSLSCVQALIEAGASFNIRNRKYNCFVEAATQGHLDIVKYLIDQGVNINLNTSDNYDAITCAVEAGRVSVIKYLLMKGASFTPYKDTMAKTTPEVYELVKNEMGIKAKTVSILEAAIGIHNVKLIKHLLENYVTLKDLSKDKIQEIFNIQHYYFRGRFNHHDIFKEVCRTKGFLSAKSDEKNNPIKYCTNEKQLTTLLELGFKLSQQAIIDGKMIENSITKYRNYKIVKTLLDFVDDVESLDQSAILNELISRYNQIDDEFKKMNEYIINKFRNHIKNFKLVSNQLFRYPYFEVIYDAMNESDRQNIFSLTNKSLSYDCLSNYEYMLNNGFDATETDEEGNCILHYLHHAKFNLVEECKKVIDLFIAHGCDINQKNLEGLSPIQLVKDINVLQALLEYGADPNSEDSNGVIVLHRKCGFDRAKINFHNVIFGRFNRTNLYAVKLLLDYGADLDKKTKLKEPPLYFCIQNSPEIALYLIQHGAKVSEFPGGSAICLARAREIDSSHPDTLKDLIDVITSKL</sequence>
<dbReference type="PANTHER" id="PTHR44207">
    <property type="entry name" value="SURFACE ANTIGEN BSPA-LIKE-RELATED"/>
    <property type="match status" value="1"/>
</dbReference>
<dbReference type="Gene3D" id="1.25.40.20">
    <property type="entry name" value="Ankyrin repeat-containing domain"/>
    <property type="match status" value="3"/>
</dbReference>
<dbReference type="AlphaFoldDB" id="A2FUY6"/>
<dbReference type="Proteomes" id="UP000001542">
    <property type="component" value="Unassembled WGS sequence"/>
</dbReference>
<accession>A2FUY6</accession>
<feature type="repeat" description="ANK" evidence="1">
    <location>
        <begin position="281"/>
        <end position="305"/>
    </location>
</feature>
<dbReference type="RefSeq" id="XP_001304207.1">
    <property type="nucleotide sequence ID" value="XM_001304206.1"/>
</dbReference>
<feature type="repeat" description="ANK" evidence="1">
    <location>
        <begin position="241"/>
        <end position="273"/>
    </location>
</feature>
<dbReference type="SUPFAM" id="SSF48403">
    <property type="entry name" value="Ankyrin repeat"/>
    <property type="match status" value="2"/>
</dbReference>
<reference evidence="2" key="1">
    <citation type="submission" date="2006-10" db="EMBL/GenBank/DDBJ databases">
        <authorList>
            <person name="Amadeo P."/>
            <person name="Zhao Q."/>
            <person name="Wortman J."/>
            <person name="Fraser-Liggett C."/>
            <person name="Carlton J."/>
        </authorList>
    </citation>
    <scope>NUCLEOTIDE SEQUENCE</scope>
    <source>
        <strain evidence="2">G3</strain>
    </source>
</reference>
<dbReference type="EMBL" id="DS114046">
    <property type="protein sequence ID" value="EAX91277.1"/>
    <property type="molecule type" value="Genomic_DNA"/>
</dbReference>
<proteinExistence type="predicted"/>
<feature type="repeat" description="ANK" evidence="1">
    <location>
        <begin position="208"/>
        <end position="240"/>
    </location>
</feature>
<evidence type="ECO:0008006" key="4">
    <source>
        <dbReference type="Google" id="ProtNLM"/>
    </source>
</evidence>
<dbReference type="STRING" id="5722.A2FUY6"/>
<protein>
    <recommendedName>
        <fullName evidence="4">DUF3447 domain-containing protein</fullName>
    </recommendedName>
</protein>
<evidence type="ECO:0000256" key="1">
    <source>
        <dbReference type="PROSITE-ProRule" id="PRU00023"/>
    </source>
</evidence>
<dbReference type="PROSITE" id="PS50088">
    <property type="entry name" value="ANK_REPEAT"/>
    <property type="match status" value="3"/>
</dbReference>
<dbReference type="PANTHER" id="PTHR44207:SF2">
    <property type="entry name" value="REPEAT PROTEIN, PUTATIVE-RELATED"/>
    <property type="match status" value="1"/>
</dbReference>
<dbReference type="eggNOG" id="KOG4177">
    <property type="taxonomic scope" value="Eukaryota"/>
</dbReference>
<gene>
    <name evidence="2" type="ORF">TVAG_251210</name>
</gene>
<reference evidence="2" key="2">
    <citation type="journal article" date="2007" name="Science">
        <title>Draft genome sequence of the sexually transmitted pathogen Trichomonas vaginalis.</title>
        <authorList>
            <person name="Carlton J.M."/>
            <person name="Hirt R.P."/>
            <person name="Silva J.C."/>
            <person name="Delcher A.L."/>
            <person name="Schatz M."/>
            <person name="Zhao Q."/>
            <person name="Wortman J.R."/>
            <person name="Bidwell S.L."/>
            <person name="Alsmark U.C.M."/>
            <person name="Besteiro S."/>
            <person name="Sicheritz-Ponten T."/>
            <person name="Noel C.J."/>
            <person name="Dacks J.B."/>
            <person name="Foster P.G."/>
            <person name="Simillion C."/>
            <person name="Van de Peer Y."/>
            <person name="Miranda-Saavedra D."/>
            <person name="Barton G.J."/>
            <person name="Westrop G.D."/>
            <person name="Mueller S."/>
            <person name="Dessi D."/>
            <person name="Fiori P.L."/>
            <person name="Ren Q."/>
            <person name="Paulsen I."/>
            <person name="Zhang H."/>
            <person name="Bastida-Corcuera F.D."/>
            <person name="Simoes-Barbosa A."/>
            <person name="Brown M.T."/>
            <person name="Hayes R.D."/>
            <person name="Mukherjee M."/>
            <person name="Okumura C.Y."/>
            <person name="Schneider R."/>
            <person name="Smith A.J."/>
            <person name="Vanacova S."/>
            <person name="Villalvazo M."/>
            <person name="Haas B.J."/>
            <person name="Pertea M."/>
            <person name="Feldblyum T.V."/>
            <person name="Utterback T.R."/>
            <person name="Shu C.L."/>
            <person name="Osoegawa K."/>
            <person name="de Jong P.J."/>
            <person name="Hrdy I."/>
            <person name="Horvathova L."/>
            <person name="Zubacova Z."/>
            <person name="Dolezal P."/>
            <person name="Malik S.B."/>
            <person name="Logsdon J.M. Jr."/>
            <person name="Henze K."/>
            <person name="Gupta A."/>
            <person name="Wang C.C."/>
            <person name="Dunne R.L."/>
            <person name="Upcroft J.A."/>
            <person name="Upcroft P."/>
            <person name="White O."/>
            <person name="Salzberg S.L."/>
            <person name="Tang P."/>
            <person name="Chiu C.-H."/>
            <person name="Lee Y.-S."/>
            <person name="Embley T.M."/>
            <person name="Coombs G.H."/>
            <person name="Mottram J.C."/>
            <person name="Tachezy J."/>
            <person name="Fraser-Liggett C.M."/>
            <person name="Johnson P.J."/>
        </authorList>
    </citation>
    <scope>NUCLEOTIDE SEQUENCE [LARGE SCALE GENOMIC DNA]</scope>
    <source>
        <strain evidence="2">G3</strain>
    </source>
</reference>
<dbReference type="InterPro" id="IPR036770">
    <property type="entry name" value="Ankyrin_rpt-contain_sf"/>
</dbReference>
<dbReference type="SMART" id="SM00248">
    <property type="entry name" value="ANK"/>
    <property type="match status" value="13"/>
</dbReference>
<dbReference type="Pfam" id="PF12796">
    <property type="entry name" value="Ank_2"/>
    <property type="match status" value="3"/>
</dbReference>
<evidence type="ECO:0000313" key="3">
    <source>
        <dbReference type="Proteomes" id="UP000001542"/>
    </source>
</evidence>
<dbReference type="InParanoid" id="A2FUY6"/>
<keyword evidence="1" id="KW-0040">ANK repeat</keyword>
<dbReference type="PROSITE" id="PS50297">
    <property type="entry name" value="ANK_REP_REGION"/>
    <property type="match status" value="1"/>
</dbReference>
<organism evidence="2 3">
    <name type="scientific">Trichomonas vaginalis (strain ATCC PRA-98 / G3)</name>
    <dbReference type="NCBI Taxonomy" id="412133"/>
    <lineage>
        <taxon>Eukaryota</taxon>
        <taxon>Metamonada</taxon>
        <taxon>Parabasalia</taxon>
        <taxon>Trichomonadida</taxon>
        <taxon>Trichomonadidae</taxon>
        <taxon>Trichomonas</taxon>
    </lineage>
</organism>
<evidence type="ECO:0000313" key="2">
    <source>
        <dbReference type="EMBL" id="EAX91277.1"/>
    </source>
</evidence>
<dbReference type="VEuPathDB" id="TrichDB:TVAGG3_0455680"/>
<keyword evidence="3" id="KW-1185">Reference proteome</keyword>